<evidence type="ECO:0000256" key="1">
    <source>
        <dbReference type="SAM" id="MobiDB-lite"/>
    </source>
</evidence>
<feature type="compositionally biased region" description="Polar residues" evidence="1">
    <location>
        <begin position="455"/>
        <end position="464"/>
    </location>
</feature>
<dbReference type="AlphaFoldDB" id="A0A8S1HQS6"/>
<name>A0A8S1HQS6_9PELO</name>
<organism evidence="4 5">
    <name type="scientific">Caenorhabditis auriculariae</name>
    <dbReference type="NCBI Taxonomy" id="2777116"/>
    <lineage>
        <taxon>Eukaryota</taxon>
        <taxon>Metazoa</taxon>
        <taxon>Ecdysozoa</taxon>
        <taxon>Nematoda</taxon>
        <taxon>Chromadorea</taxon>
        <taxon>Rhabditida</taxon>
        <taxon>Rhabditina</taxon>
        <taxon>Rhabditomorpha</taxon>
        <taxon>Rhabditoidea</taxon>
        <taxon>Rhabditidae</taxon>
        <taxon>Peloderinae</taxon>
        <taxon>Caenorhabditis</taxon>
    </lineage>
</organism>
<keyword evidence="2" id="KW-0812">Transmembrane</keyword>
<feature type="compositionally biased region" description="Basic and acidic residues" evidence="1">
    <location>
        <begin position="465"/>
        <end position="486"/>
    </location>
</feature>
<dbReference type="Proteomes" id="UP000835052">
    <property type="component" value="Unassembled WGS sequence"/>
</dbReference>
<keyword evidence="2" id="KW-1133">Transmembrane helix</keyword>
<evidence type="ECO:0008006" key="6">
    <source>
        <dbReference type="Google" id="ProtNLM"/>
    </source>
</evidence>
<evidence type="ECO:0000256" key="3">
    <source>
        <dbReference type="SAM" id="SignalP"/>
    </source>
</evidence>
<evidence type="ECO:0000313" key="4">
    <source>
        <dbReference type="EMBL" id="CAD6198997.1"/>
    </source>
</evidence>
<gene>
    <name evidence="4" type="ORF">CAUJ_LOCUS14902</name>
</gene>
<feature type="transmembrane region" description="Helical" evidence="2">
    <location>
        <begin position="232"/>
        <end position="256"/>
    </location>
</feature>
<feature type="compositionally biased region" description="Basic and acidic residues" evidence="1">
    <location>
        <begin position="418"/>
        <end position="451"/>
    </location>
</feature>
<dbReference type="EMBL" id="CAJGYM010000148">
    <property type="protein sequence ID" value="CAD6198997.1"/>
    <property type="molecule type" value="Genomic_DNA"/>
</dbReference>
<feature type="region of interest" description="Disordered" evidence="1">
    <location>
        <begin position="713"/>
        <end position="736"/>
    </location>
</feature>
<keyword evidence="5" id="KW-1185">Reference proteome</keyword>
<keyword evidence="2" id="KW-0472">Membrane</keyword>
<keyword evidence="3" id="KW-0732">Signal</keyword>
<feature type="signal peptide" evidence="3">
    <location>
        <begin position="1"/>
        <end position="25"/>
    </location>
</feature>
<feature type="chain" id="PRO_5035823418" description="Receptor L-domain domain-containing protein" evidence="3">
    <location>
        <begin position="26"/>
        <end position="736"/>
    </location>
</feature>
<feature type="region of interest" description="Disordered" evidence="1">
    <location>
        <begin position="408"/>
        <end position="491"/>
    </location>
</feature>
<reference evidence="4" key="1">
    <citation type="submission" date="2020-10" db="EMBL/GenBank/DDBJ databases">
        <authorList>
            <person name="Kikuchi T."/>
        </authorList>
    </citation>
    <scope>NUCLEOTIDE SEQUENCE</scope>
    <source>
        <strain evidence="4">NKZ352</strain>
    </source>
</reference>
<sequence>MAWSLGTKVPLIVYTAILFLGVAAADTCCKRSVLSYSTGTAVPPECERLKCFEASIHIEKPDVQSSSPLSFIPTTTKTGTLTIIDNKDLGTLTLKSLVEVVHKGLGPAIYLEDARLDDSSFLNFQTITVDDIRPYCVNKDLVVVKGNSKEIWKDRLESVANKMLSKCSTLTTTVATTTSILTTTTTKTTKMAGNQTTSLRSSTNSPLVCAPAQTNPKAGAAVDEDKVCPINYILVAVAVVALLIMILGLVIVYIWASRMAALKEKQEKKTEIALASISSYATQLICTIMATQSEHDHKILESIPLFRPSKVARLRNQMKFWHRISITQLDKFKSNKIVNPEVDFAKVPKYPKDDGVKVLDANPEFDEALRKLEIVKKAHVAGEQFQAPKDTKVVSDFRRKNPTEDMKVLAKKCGVLPKEPENGKKLKENAKQPWKGYEKKPEEQNRKKAGEDTPLSKTNTTTPKAEQKRNESKKVAPKMEDKKNEAPEIEPLPQLLPLGRVDRKNCKPLVIAPNSPVYFPEFDMPSKVLRDAFTVFTLMCHQFDKFFVTHKEVLVILNEACQQTTAISDREILETVGIENKDPKSKLPSNKTEKPICKDVLKDDFDVSKFFDELVQLRAKCDSKDKELYNLLEEQERIRALRLHSAAKNYFYFFDKTTRLNEAILPGETPLTMRKRHIKDKQVARRIGILCNARHWRINPVKKAPRDYVEMKKALPHPTGPDDKIEKCSKNKNKKK</sequence>
<proteinExistence type="predicted"/>
<evidence type="ECO:0000256" key="2">
    <source>
        <dbReference type="SAM" id="Phobius"/>
    </source>
</evidence>
<feature type="compositionally biased region" description="Basic and acidic residues" evidence="1">
    <location>
        <begin position="720"/>
        <end position="729"/>
    </location>
</feature>
<accession>A0A8S1HQS6</accession>
<evidence type="ECO:0000313" key="5">
    <source>
        <dbReference type="Proteomes" id="UP000835052"/>
    </source>
</evidence>
<comment type="caution">
    <text evidence="4">The sequence shown here is derived from an EMBL/GenBank/DDBJ whole genome shotgun (WGS) entry which is preliminary data.</text>
</comment>
<protein>
    <recommendedName>
        <fullName evidence="6">Receptor L-domain domain-containing protein</fullName>
    </recommendedName>
</protein>